<evidence type="ECO:0008006" key="10">
    <source>
        <dbReference type="Google" id="ProtNLM"/>
    </source>
</evidence>
<dbReference type="InterPro" id="IPR008636">
    <property type="entry name" value="Hook_C"/>
</dbReference>
<dbReference type="Pfam" id="PF05622">
    <property type="entry name" value="HOOK"/>
    <property type="match status" value="1"/>
</dbReference>
<dbReference type="InterPro" id="IPR036872">
    <property type="entry name" value="CH_dom_sf"/>
</dbReference>
<dbReference type="InterPro" id="IPR043936">
    <property type="entry name" value="HOOK_N"/>
</dbReference>
<organism evidence="8 9">
    <name type="scientific">Kwoniella shivajii</name>
    <dbReference type="NCBI Taxonomy" id="564305"/>
    <lineage>
        <taxon>Eukaryota</taxon>
        <taxon>Fungi</taxon>
        <taxon>Dikarya</taxon>
        <taxon>Basidiomycota</taxon>
        <taxon>Agaricomycotina</taxon>
        <taxon>Tremellomycetes</taxon>
        <taxon>Tremellales</taxon>
        <taxon>Cryptococcaceae</taxon>
        <taxon>Kwoniella</taxon>
    </lineage>
</organism>
<feature type="region of interest" description="Disordered" evidence="5">
    <location>
        <begin position="166"/>
        <end position="194"/>
    </location>
</feature>
<accession>A0ABZ1D4U9</accession>
<dbReference type="PANTHER" id="PTHR18947">
    <property type="entry name" value="HOOK PROTEINS"/>
    <property type="match status" value="1"/>
</dbReference>
<dbReference type="GeneID" id="87957466"/>
<feature type="domain" description="HOOK N-terminal" evidence="7">
    <location>
        <begin position="7"/>
        <end position="159"/>
    </location>
</feature>
<name>A0ABZ1D4U9_9TREE</name>
<keyword evidence="3 4" id="KW-0175">Coiled coil</keyword>
<evidence type="ECO:0000259" key="6">
    <source>
        <dbReference type="Pfam" id="PF05622"/>
    </source>
</evidence>
<reference evidence="8 9" key="1">
    <citation type="submission" date="2024-01" db="EMBL/GenBank/DDBJ databases">
        <title>Comparative genomics of Cryptococcus and Kwoniella reveals pathogenesis evolution and contrasting modes of karyotype evolution via chromosome fusion or intercentromeric recombination.</title>
        <authorList>
            <person name="Coelho M.A."/>
            <person name="David-Palma M."/>
            <person name="Shea T."/>
            <person name="Bowers K."/>
            <person name="McGinley-Smith S."/>
            <person name="Mohammad A.W."/>
            <person name="Gnirke A."/>
            <person name="Yurkov A.M."/>
            <person name="Nowrousian M."/>
            <person name="Sun S."/>
            <person name="Cuomo C.A."/>
            <person name="Heitman J."/>
        </authorList>
    </citation>
    <scope>NUCLEOTIDE SEQUENCE [LARGE SCALE GENOMIC DNA]</scope>
    <source>
        <strain evidence="8">CBS 11374</strain>
    </source>
</reference>
<dbReference type="RefSeq" id="XP_062793099.1">
    <property type="nucleotide sequence ID" value="XM_062937048.1"/>
</dbReference>
<keyword evidence="2" id="KW-0963">Cytoplasm</keyword>
<dbReference type="SUPFAM" id="SSF116907">
    <property type="entry name" value="Hook domain"/>
    <property type="match status" value="1"/>
</dbReference>
<keyword evidence="9" id="KW-1185">Reference proteome</keyword>
<dbReference type="CDD" id="cd22211">
    <property type="entry name" value="HkD_SF"/>
    <property type="match status" value="1"/>
</dbReference>
<evidence type="ECO:0000256" key="5">
    <source>
        <dbReference type="SAM" id="MobiDB-lite"/>
    </source>
</evidence>
<feature type="compositionally biased region" description="Polar residues" evidence="5">
    <location>
        <begin position="178"/>
        <end position="188"/>
    </location>
</feature>
<dbReference type="Gene3D" id="1.10.418.10">
    <property type="entry name" value="Calponin-like domain"/>
    <property type="match status" value="1"/>
</dbReference>
<evidence type="ECO:0000256" key="2">
    <source>
        <dbReference type="ARBA" id="ARBA00022490"/>
    </source>
</evidence>
<comment type="subcellular location">
    <subcellularLocation>
        <location evidence="1">Cytoplasm</location>
    </subcellularLocation>
</comment>
<dbReference type="PANTHER" id="PTHR18947:SF28">
    <property type="entry name" value="GIRDIN, ISOFORM A"/>
    <property type="match status" value="1"/>
</dbReference>
<feature type="coiled-coil region" evidence="4">
    <location>
        <begin position="570"/>
        <end position="604"/>
    </location>
</feature>
<feature type="coiled-coil region" evidence="4">
    <location>
        <begin position="405"/>
        <end position="443"/>
    </location>
</feature>
<feature type="coiled-coil region" evidence="4">
    <location>
        <begin position="267"/>
        <end position="373"/>
    </location>
</feature>
<dbReference type="EMBL" id="CP141887">
    <property type="protein sequence ID" value="WRT68359.1"/>
    <property type="molecule type" value="Genomic_DNA"/>
</dbReference>
<protein>
    <recommendedName>
        <fullName evidence="10">Protein-nucleus import-related protein</fullName>
    </recommendedName>
</protein>
<evidence type="ECO:0000256" key="4">
    <source>
        <dbReference type="SAM" id="Coils"/>
    </source>
</evidence>
<gene>
    <name evidence="8" type="ORF">IL334_005335</name>
</gene>
<proteinExistence type="predicted"/>
<evidence type="ECO:0000313" key="8">
    <source>
        <dbReference type="EMBL" id="WRT68359.1"/>
    </source>
</evidence>
<evidence type="ECO:0000259" key="7">
    <source>
        <dbReference type="Pfam" id="PF19047"/>
    </source>
</evidence>
<sequence>MSRAEQTALLAYLNTFRISKPVTTFKDLSDGKALMEIMASIDSTHFKIAVNRNTSIPASGPSQDWVLRMNALKRLYRLLLSFPLPSPHATNLSLSNLPEPPFSTIAKAPSTPEALKGLAQICRLCLAVGVWAPGNEKVIEKIEGLRESHMAELMKSIEEVMATLPQEEGSEEGMKSPLGTSPTKQSPEFSPPLSGIRQERDKLLQDNDELRLRYEKMLEQIEELTVRMDEVKGERDDAVERLTTARSDPYGSGNGLRTSQTAGTAELASLRTDLGKAEENVAHSEAELEKQASLVSELTKTVEDLREQAAEAIQLRDQVDEYKHAAERLKKSENVIEKYKKKLEESAGLRRELRNLEDENSQLVNINTSLEADLQKAGSSKSLINIYKTQIESLEKKSIEQATQINDLSHQLELNRAELDDVSREYERDYSRLEAQEERLKEIELGGTALKRQGSVLSVSGNKSTLDDELGAVDDDDQGRLKTKTDLRLKIRALHREISDLRSGTGVGEGTKIATLETLLADANKARNRYQSDYLNEHRSLLRLQSTLEQIRSGQGVDEAPTTIALRERLHEVIEERDELLKNKQSLEDASNELEKELATARTDLGLVNKDQREILASLRETVKADTIQLEEGISVLKEQVQACKEKDHQHLEDIQQLLLEKVDLQSARIATKEKELGKEKDFGGLRASLASQGLPQEAQLQVLSLLAQNSDLAAHVKTLDEKLHKAKSFIKQQDQLFREDHANMESGNLHEAAKSYQSRILTLKEDLLRAKQNTAALENRYKLEQKLMLSAWHDLGQRTMQTHLSSIGNKRLQKPLANSWLGRQRRMQEEAGYTR</sequence>
<feature type="domain" description="Hook C-terminal" evidence="6">
    <location>
        <begin position="286"/>
        <end position="600"/>
    </location>
</feature>
<dbReference type="Proteomes" id="UP001329825">
    <property type="component" value="Chromosome 7"/>
</dbReference>
<evidence type="ECO:0000313" key="9">
    <source>
        <dbReference type="Proteomes" id="UP001329825"/>
    </source>
</evidence>
<feature type="coiled-coil region" evidence="4">
    <location>
        <begin position="754"/>
        <end position="781"/>
    </location>
</feature>
<evidence type="ECO:0000256" key="3">
    <source>
        <dbReference type="ARBA" id="ARBA00023054"/>
    </source>
</evidence>
<dbReference type="Pfam" id="PF19047">
    <property type="entry name" value="HOOK_N"/>
    <property type="match status" value="1"/>
</dbReference>
<evidence type="ECO:0000256" key="1">
    <source>
        <dbReference type="ARBA" id="ARBA00004496"/>
    </source>
</evidence>